<dbReference type="GO" id="GO:0004674">
    <property type="term" value="F:protein serine/threonine kinase activity"/>
    <property type="evidence" value="ECO:0007669"/>
    <property type="project" value="UniProtKB-KW"/>
</dbReference>
<reference evidence="9" key="1">
    <citation type="submission" date="2021-07" db="EMBL/GenBank/DDBJ databases">
        <authorList>
            <person name="Branca A.L. A."/>
        </authorList>
    </citation>
    <scope>NUCLEOTIDE SEQUENCE</scope>
</reference>
<sequence length="185" mass="21492">MTFTLKPLKLPLLRLFRSAPCQSLYNIASALRASQPAEERAPHYDPKHFYPMQIPTILAERWRWLPPRYMAIKVNANKHSKKSAEKELRITERITQANSREGRYCVRTLLDSFDLPGPHGNHVCMVIDPLHEPLWMIKRSFQGSLLPNVLRAIARMVIMGLEYLHTQSNVIHTSCFSKKHSLFEF</sequence>
<dbReference type="OrthoDB" id="5979581at2759"/>
<dbReference type="GO" id="GO:0000245">
    <property type="term" value="P:spliceosomal complex assembly"/>
    <property type="evidence" value="ECO:0007669"/>
    <property type="project" value="TreeGrafter"/>
</dbReference>
<dbReference type="PANTHER" id="PTHR47634:SF9">
    <property type="entry name" value="PROTEIN KINASE DOMAIN-CONTAINING PROTEIN-RELATED"/>
    <property type="match status" value="1"/>
</dbReference>
<gene>
    <name evidence="9" type="ORF">PSALAMII_LOCUS2133</name>
</gene>
<comment type="catalytic activity">
    <reaction evidence="7">
        <text>L-threonyl-[protein] + ATP = O-phospho-L-threonyl-[protein] + ADP + H(+)</text>
        <dbReference type="Rhea" id="RHEA:46608"/>
        <dbReference type="Rhea" id="RHEA-COMP:11060"/>
        <dbReference type="Rhea" id="RHEA-COMP:11605"/>
        <dbReference type="ChEBI" id="CHEBI:15378"/>
        <dbReference type="ChEBI" id="CHEBI:30013"/>
        <dbReference type="ChEBI" id="CHEBI:30616"/>
        <dbReference type="ChEBI" id="CHEBI:61977"/>
        <dbReference type="ChEBI" id="CHEBI:456216"/>
        <dbReference type="EC" id="2.7.11.1"/>
    </reaction>
</comment>
<evidence type="ECO:0000256" key="1">
    <source>
        <dbReference type="ARBA" id="ARBA00012513"/>
    </source>
</evidence>
<dbReference type="EC" id="2.7.11.1" evidence="1"/>
<dbReference type="InterPro" id="IPR051334">
    <property type="entry name" value="SRPK"/>
</dbReference>
<evidence type="ECO:0000256" key="4">
    <source>
        <dbReference type="ARBA" id="ARBA00022741"/>
    </source>
</evidence>
<keyword evidence="3" id="KW-0808">Transferase</keyword>
<dbReference type="Gene3D" id="3.30.200.20">
    <property type="entry name" value="Phosphorylase Kinase, domain 1"/>
    <property type="match status" value="1"/>
</dbReference>
<proteinExistence type="predicted"/>
<keyword evidence="6" id="KW-0067">ATP-binding</keyword>
<dbReference type="GO" id="GO:0005524">
    <property type="term" value="F:ATP binding"/>
    <property type="evidence" value="ECO:0007669"/>
    <property type="project" value="UniProtKB-KW"/>
</dbReference>
<comment type="catalytic activity">
    <reaction evidence="8">
        <text>L-seryl-[protein] + ATP = O-phospho-L-seryl-[protein] + ADP + H(+)</text>
        <dbReference type="Rhea" id="RHEA:17989"/>
        <dbReference type="Rhea" id="RHEA-COMP:9863"/>
        <dbReference type="Rhea" id="RHEA-COMP:11604"/>
        <dbReference type="ChEBI" id="CHEBI:15378"/>
        <dbReference type="ChEBI" id="CHEBI:29999"/>
        <dbReference type="ChEBI" id="CHEBI:30616"/>
        <dbReference type="ChEBI" id="CHEBI:83421"/>
        <dbReference type="ChEBI" id="CHEBI:456216"/>
        <dbReference type="EC" id="2.7.11.1"/>
    </reaction>
</comment>
<dbReference type="EMBL" id="CAJVPA010000088">
    <property type="protein sequence ID" value="CAG8310609.1"/>
    <property type="molecule type" value="Genomic_DNA"/>
</dbReference>
<dbReference type="GO" id="GO:0050684">
    <property type="term" value="P:regulation of mRNA processing"/>
    <property type="evidence" value="ECO:0007669"/>
    <property type="project" value="TreeGrafter"/>
</dbReference>
<organism evidence="9 10">
    <name type="scientific">Penicillium salamii</name>
    <dbReference type="NCBI Taxonomy" id="1612424"/>
    <lineage>
        <taxon>Eukaryota</taxon>
        <taxon>Fungi</taxon>
        <taxon>Dikarya</taxon>
        <taxon>Ascomycota</taxon>
        <taxon>Pezizomycotina</taxon>
        <taxon>Eurotiomycetes</taxon>
        <taxon>Eurotiomycetidae</taxon>
        <taxon>Eurotiales</taxon>
        <taxon>Aspergillaceae</taxon>
        <taxon>Penicillium</taxon>
    </lineage>
</organism>
<dbReference type="Proteomes" id="UP001152646">
    <property type="component" value="Unassembled WGS sequence"/>
</dbReference>
<keyword evidence="5" id="KW-0418">Kinase</keyword>
<dbReference type="SUPFAM" id="SSF56112">
    <property type="entry name" value="Protein kinase-like (PK-like)"/>
    <property type="match status" value="1"/>
</dbReference>
<name>A0A9W4IMK2_9EURO</name>
<keyword evidence="2" id="KW-0723">Serine/threonine-protein kinase</keyword>
<evidence type="ECO:0000256" key="6">
    <source>
        <dbReference type="ARBA" id="ARBA00022840"/>
    </source>
</evidence>
<evidence type="ECO:0000256" key="7">
    <source>
        <dbReference type="ARBA" id="ARBA00047899"/>
    </source>
</evidence>
<evidence type="ECO:0000313" key="10">
    <source>
        <dbReference type="Proteomes" id="UP001152646"/>
    </source>
</evidence>
<dbReference type="PANTHER" id="PTHR47634">
    <property type="entry name" value="PROTEIN KINASE DOMAIN-CONTAINING PROTEIN-RELATED"/>
    <property type="match status" value="1"/>
</dbReference>
<protein>
    <recommendedName>
        <fullName evidence="1">non-specific serine/threonine protein kinase</fullName>
        <ecNumber evidence="1">2.7.11.1</ecNumber>
    </recommendedName>
</protein>
<dbReference type="InterPro" id="IPR011009">
    <property type="entry name" value="Kinase-like_dom_sf"/>
</dbReference>
<dbReference type="AlphaFoldDB" id="A0A9W4IMK2"/>
<evidence type="ECO:0000256" key="5">
    <source>
        <dbReference type="ARBA" id="ARBA00022777"/>
    </source>
</evidence>
<evidence type="ECO:0000256" key="2">
    <source>
        <dbReference type="ARBA" id="ARBA00022527"/>
    </source>
</evidence>
<accession>A0A9W4IMK2</accession>
<dbReference type="Gene3D" id="1.10.510.10">
    <property type="entry name" value="Transferase(Phosphotransferase) domain 1"/>
    <property type="match status" value="1"/>
</dbReference>
<comment type="caution">
    <text evidence="9">The sequence shown here is derived from an EMBL/GenBank/DDBJ whole genome shotgun (WGS) entry which is preliminary data.</text>
</comment>
<evidence type="ECO:0000256" key="3">
    <source>
        <dbReference type="ARBA" id="ARBA00022679"/>
    </source>
</evidence>
<evidence type="ECO:0000256" key="8">
    <source>
        <dbReference type="ARBA" id="ARBA00048679"/>
    </source>
</evidence>
<keyword evidence="4" id="KW-0547">Nucleotide-binding</keyword>
<evidence type="ECO:0000313" key="9">
    <source>
        <dbReference type="EMBL" id="CAG8310609.1"/>
    </source>
</evidence>